<evidence type="ECO:0000259" key="1">
    <source>
        <dbReference type="Pfam" id="PF02811"/>
    </source>
</evidence>
<sequence length="247" mass="28543">MLQDLHSHTYYSYCGGDRPEEIIEAAIAGGIELFGINDHVNGVITHVPEWDALGKDGWGSWVYDRMLHRYHDHIGLLREKYAGRIKILQGIELCTLPYALPLPEYLDISYFDYALIEHIDMKESITGGDLFAYADSVKCRCGVAHTDLFAHAERLGIPAYDWFSRMAEKNIFWEMNVSYDSIHGYREHPYMLRFFDSPEEQEIIRRSGAEISIGFDGHRVKDYLPERVKDYCRRAEKAGIPLAFAER</sequence>
<reference evidence="2" key="1">
    <citation type="submission" date="2012-11" db="EMBL/GenBank/DDBJ databases">
        <title>Dependencies among metagenomic species, viruses, plasmids and units of genetic variation.</title>
        <authorList>
            <person name="Nielsen H.B."/>
            <person name="Almeida M."/>
            <person name="Juncker A.S."/>
            <person name="Rasmussen S."/>
            <person name="Li J."/>
            <person name="Sunagawa S."/>
            <person name="Plichta D."/>
            <person name="Gautier L."/>
            <person name="Le Chatelier E."/>
            <person name="Peletier E."/>
            <person name="Bonde I."/>
            <person name="Nielsen T."/>
            <person name="Manichanh C."/>
            <person name="Arumugam M."/>
            <person name="Batto J."/>
            <person name="Santos M.B.Q.D."/>
            <person name="Blom N."/>
            <person name="Borruel N."/>
            <person name="Burgdorf K.S."/>
            <person name="Boumezbeur F."/>
            <person name="Casellas F."/>
            <person name="Dore J."/>
            <person name="Guarner F."/>
            <person name="Hansen T."/>
            <person name="Hildebrand F."/>
            <person name="Kaas R.S."/>
            <person name="Kennedy S."/>
            <person name="Kristiansen K."/>
            <person name="Kultima J.R."/>
            <person name="Leonard P."/>
            <person name="Levenez F."/>
            <person name="Lund O."/>
            <person name="Moumen B."/>
            <person name="Le Paslier D."/>
            <person name="Pons N."/>
            <person name="Pedersen O."/>
            <person name="Prifti E."/>
            <person name="Qin J."/>
            <person name="Raes J."/>
            <person name="Tap J."/>
            <person name="Tims S."/>
            <person name="Ussery D.W."/>
            <person name="Yamada T."/>
            <person name="MetaHit consortium"/>
            <person name="Renault P."/>
            <person name="Sicheritz-Ponten T."/>
            <person name="Bork P."/>
            <person name="Wang J."/>
            <person name="Brunak S."/>
            <person name="Ehrlich S.D."/>
        </authorList>
    </citation>
    <scope>NUCLEOTIDE SEQUENCE [LARGE SCALE GENOMIC DNA]</scope>
</reference>
<dbReference type="Proteomes" id="UP000017938">
    <property type="component" value="Unassembled WGS sequence"/>
</dbReference>
<evidence type="ECO:0000313" key="4">
    <source>
        <dbReference type="Proteomes" id="UP000017938"/>
    </source>
</evidence>
<dbReference type="SUPFAM" id="SSF89550">
    <property type="entry name" value="PHP domain-like"/>
    <property type="match status" value="1"/>
</dbReference>
<proteinExistence type="predicted"/>
<dbReference type="EMBL" id="JALEMU010000046">
    <property type="protein sequence ID" value="MCI5755185.1"/>
    <property type="molecule type" value="Genomic_DNA"/>
</dbReference>
<reference evidence="3 5" key="2">
    <citation type="submission" date="2022-03" db="EMBL/GenBank/DDBJ databases">
        <title>Metagenome-assembled genomes from swine fecal metagenomes.</title>
        <authorList>
            <person name="Holman D.B."/>
            <person name="Kommadath A."/>
        </authorList>
    </citation>
    <scope>NUCLEOTIDE SEQUENCE [LARGE SCALE GENOMIC DNA]</scope>
    <source>
        <strain evidence="3">SUG147</strain>
    </source>
</reference>
<protein>
    <submittedName>
        <fullName evidence="2">PHP domain protein</fullName>
    </submittedName>
    <submittedName>
        <fullName evidence="3">PHP domain-containing protein</fullName>
    </submittedName>
</protein>
<gene>
    <name evidence="2" type="ORF">BN580_01514</name>
    <name evidence="3" type="ORF">MR241_02685</name>
</gene>
<organism evidence="2 4">
    <name type="scientific">Candidatus Colimorpha enterica</name>
    <dbReference type="NCBI Taxonomy" id="3083063"/>
    <lineage>
        <taxon>Bacteria</taxon>
        <taxon>Pseudomonadati</taxon>
        <taxon>Bacteroidota</taxon>
        <taxon>Bacteroidia</taxon>
        <taxon>Bacteroidales</taxon>
        <taxon>Candidatus Colimorpha</taxon>
    </lineage>
</organism>
<dbReference type="STRING" id="1263015.BN580_01514"/>
<dbReference type="Proteomes" id="UP001139365">
    <property type="component" value="Unassembled WGS sequence"/>
</dbReference>
<dbReference type="Pfam" id="PF02811">
    <property type="entry name" value="PHP"/>
    <property type="match status" value="1"/>
</dbReference>
<evidence type="ECO:0000313" key="3">
    <source>
        <dbReference type="EMBL" id="MCI5755185.1"/>
    </source>
</evidence>
<comment type="caution">
    <text evidence="2">The sequence shown here is derived from an EMBL/GenBank/DDBJ whole genome shotgun (WGS) entry which is preliminary data.</text>
</comment>
<dbReference type="GO" id="GO:0003824">
    <property type="term" value="F:catalytic activity"/>
    <property type="evidence" value="ECO:0007669"/>
    <property type="project" value="InterPro"/>
</dbReference>
<feature type="domain" description="PHP" evidence="1">
    <location>
        <begin position="4"/>
        <end position="95"/>
    </location>
</feature>
<dbReference type="InterPro" id="IPR004013">
    <property type="entry name" value="PHP_dom"/>
</dbReference>
<dbReference type="EMBL" id="CBFW010000219">
    <property type="protein sequence ID" value="CDC74431.1"/>
    <property type="molecule type" value="Genomic_DNA"/>
</dbReference>
<dbReference type="InterPro" id="IPR016195">
    <property type="entry name" value="Pol/histidinol_Pase-like"/>
</dbReference>
<accession>R6U2V7</accession>
<name>R6U2V7_9BACT</name>
<evidence type="ECO:0000313" key="5">
    <source>
        <dbReference type="Proteomes" id="UP001139365"/>
    </source>
</evidence>
<evidence type="ECO:0000313" key="2">
    <source>
        <dbReference type="EMBL" id="CDC74431.1"/>
    </source>
</evidence>
<dbReference type="AlphaFoldDB" id="R6U2V7"/>
<dbReference type="Gene3D" id="3.20.20.140">
    <property type="entry name" value="Metal-dependent hydrolases"/>
    <property type="match status" value="1"/>
</dbReference>